<dbReference type="PANTHER" id="PTHR12461">
    <property type="entry name" value="HYPOXIA-INDUCIBLE FACTOR 1 ALPHA INHIBITOR-RELATED"/>
    <property type="match status" value="1"/>
</dbReference>
<dbReference type="Pfam" id="PF13621">
    <property type="entry name" value="Cupin_8"/>
    <property type="match status" value="1"/>
</dbReference>
<comment type="caution">
    <text evidence="2">The sequence shown here is derived from an EMBL/GenBank/DDBJ whole genome shotgun (WGS) entry which is preliminary data.</text>
</comment>
<name>A0A0B4GBA9_METAF</name>
<dbReference type="InterPro" id="IPR003347">
    <property type="entry name" value="JmjC_dom"/>
</dbReference>
<feature type="domain" description="JmjC" evidence="1">
    <location>
        <begin position="295"/>
        <end position="468"/>
    </location>
</feature>
<dbReference type="AlphaFoldDB" id="A0A0B4GBA9"/>
<protein>
    <submittedName>
        <fullName evidence="2">Jumonji domain containing 5</fullName>
    </submittedName>
</protein>
<dbReference type="SUPFAM" id="SSF51197">
    <property type="entry name" value="Clavaminate synthase-like"/>
    <property type="match status" value="1"/>
</dbReference>
<keyword evidence="3" id="KW-1185">Reference proteome</keyword>
<dbReference type="PROSITE" id="PS51184">
    <property type="entry name" value="JMJC"/>
    <property type="match status" value="1"/>
</dbReference>
<accession>A0A0B4GBA9</accession>
<gene>
    <name evidence="2" type="ORF">MAN_05228</name>
</gene>
<evidence type="ECO:0000259" key="1">
    <source>
        <dbReference type="PROSITE" id="PS51184"/>
    </source>
</evidence>
<evidence type="ECO:0000313" key="3">
    <source>
        <dbReference type="Proteomes" id="UP000031186"/>
    </source>
</evidence>
<organism evidence="2 3">
    <name type="scientific">Metarhizium anisopliae (strain ARSEF 549)</name>
    <dbReference type="NCBI Taxonomy" id="3151832"/>
    <lineage>
        <taxon>Eukaryota</taxon>
        <taxon>Fungi</taxon>
        <taxon>Dikarya</taxon>
        <taxon>Ascomycota</taxon>
        <taxon>Pezizomycotina</taxon>
        <taxon>Sordariomycetes</taxon>
        <taxon>Hypocreomycetidae</taxon>
        <taxon>Hypocreales</taxon>
        <taxon>Clavicipitaceae</taxon>
        <taxon>Metarhizium</taxon>
    </lineage>
</organism>
<dbReference type="EMBL" id="AZNF01000006">
    <property type="protein sequence ID" value="KID65569.1"/>
    <property type="molecule type" value="Genomic_DNA"/>
</dbReference>
<dbReference type="PANTHER" id="PTHR12461:SF101">
    <property type="entry name" value="TRNA WYBUTOSINE-SYNTHESIZING PROTEIN 4"/>
    <property type="match status" value="1"/>
</dbReference>
<dbReference type="SMART" id="SM00558">
    <property type="entry name" value="JmjC"/>
    <property type="match status" value="1"/>
</dbReference>
<reference evidence="2 3" key="1">
    <citation type="journal article" date="2014" name="Proc. Natl. Acad. Sci. U.S.A.">
        <title>Trajectory and genomic determinants of fungal-pathogen speciation and host adaptation.</title>
        <authorList>
            <person name="Hu X."/>
            <person name="Xiao G."/>
            <person name="Zheng P."/>
            <person name="Shang Y."/>
            <person name="Su Y."/>
            <person name="Zhang X."/>
            <person name="Liu X."/>
            <person name="Zhan S."/>
            <person name="St Leger R.J."/>
            <person name="Wang C."/>
        </authorList>
    </citation>
    <scope>NUCLEOTIDE SEQUENCE [LARGE SCALE GENOMIC DNA]</scope>
    <source>
        <strain evidence="2 3">ARSEF 549</strain>
    </source>
</reference>
<dbReference type="HOGENOM" id="CLU_016785_0_0_1"/>
<dbReference type="Gene3D" id="2.60.120.650">
    <property type="entry name" value="Cupin"/>
    <property type="match status" value="1"/>
</dbReference>
<dbReference type="Proteomes" id="UP000031186">
    <property type="component" value="Unassembled WGS sequence"/>
</dbReference>
<feature type="non-terminal residue" evidence="2">
    <location>
        <position position="1"/>
    </location>
</feature>
<evidence type="ECO:0000313" key="2">
    <source>
        <dbReference type="EMBL" id="KID65569.1"/>
    </source>
</evidence>
<dbReference type="OrthoDB" id="47172at2759"/>
<proteinExistence type="predicted"/>
<dbReference type="InterPro" id="IPR041667">
    <property type="entry name" value="Cupin_8"/>
</dbReference>
<sequence>MAPRDEVLSWYRAATETLISAPPAKDDRDPESAAVNVLLQRQAKALLVIHDALGDSSPHQVNESLLTRRLSDVVSISASKFYAYRFDLLPCQWRQIHTDALILSTHHDVLCSLGQNAWLGDAVLDGVVEKLDRAVITAGGAGVLGTAWVEKTLRLLEDLCDALPGEPPAAKRAKRAHDAHFALGEPYGRPALSPDRTCPARSGWSLAAFERYMNGDTSPRPVVFTDLVAAWPALTSRPWKSPCYLLSRTFGGRRLVPVEIGRSYVDPDWGQELVPFGAFLSSYVSPEGGGGEEVGYLAQHDLFSQIPSLRGDICTPDFCWSSVPMHPADDPARNKAPVDVPLVNAWFGPARTITPLHTDAYHNLLVQVVGTKYVRLYPPWSKAMRPRGEEDGVDMSNTSSLDVGVLEGWDEDAQGMTEEEREAAKSELESEEYWECVLGEGDTLLIPMGWWHYVRSLSVSFSVSFWWN</sequence>
<dbReference type="VEuPathDB" id="FungiDB:MAN_05228"/>